<keyword evidence="2" id="KW-1185">Reference proteome</keyword>
<organism evidence="1 2">
    <name type="scientific">Serendipita vermifera MAFF 305830</name>
    <dbReference type="NCBI Taxonomy" id="933852"/>
    <lineage>
        <taxon>Eukaryota</taxon>
        <taxon>Fungi</taxon>
        <taxon>Dikarya</taxon>
        <taxon>Basidiomycota</taxon>
        <taxon>Agaricomycotina</taxon>
        <taxon>Agaricomycetes</taxon>
        <taxon>Sebacinales</taxon>
        <taxon>Serendipitaceae</taxon>
        <taxon>Serendipita</taxon>
    </lineage>
</organism>
<dbReference type="AlphaFoldDB" id="A0A0C3BDL8"/>
<accession>A0A0C3BDL8</accession>
<proteinExistence type="predicted"/>
<reference evidence="2" key="2">
    <citation type="submission" date="2015-01" db="EMBL/GenBank/DDBJ databases">
        <title>Evolutionary Origins and Diversification of the Mycorrhizal Mutualists.</title>
        <authorList>
            <consortium name="DOE Joint Genome Institute"/>
            <consortium name="Mycorrhizal Genomics Consortium"/>
            <person name="Kohler A."/>
            <person name="Kuo A."/>
            <person name="Nagy L.G."/>
            <person name="Floudas D."/>
            <person name="Copeland A."/>
            <person name="Barry K.W."/>
            <person name="Cichocki N."/>
            <person name="Veneault-Fourrey C."/>
            <person name="LaButti K."/>
            <person name="Lindquist E.A."/>
            <person name="Lipzen A."/>
            <person name="Lundell T."/>
            <person name="Morin E."/>
            <person name="Murat C."/>
            <person name="Riley R."/>
            <person name="Ohm R."/>
            <person name="Sun H."/>
            <person name="Tunlid A."/>
            <person name="Henrissat B."/>
            <person name="Grigoriev I.V."/>
            <person name="Hibbett D.S."/>
            <person name="Martin F."/>
        </authorList>
    </citation>
    <scope>NUCLEOTIDE SEQUENCE [LARGE SCALE GENOMIC DNA]</scope>
    <source>
        <strain evidence="2">MAFF 305830</strain>
    </source>
</reference>
<gene>
    <name evidence="1" type="ORF">M408DRAFT_328783</name>
</gene>
<name>A0A0C3BDL8_SERVB</name>
<dbReference type="HOGENOM" id="CLU_2814015_0_0_1"/>
<dbReference type="EMBL" id="KN824288">
    <property type="protein sequence ID" value="KIM29536.1"/>
    <property type="molecule type" value="Genomic_DNA"/>
</dbReference>
<evidence type="ECO:0000313" key="2">
    <source>
        <dbReference type="Proteomes" id="UP000054097"/>
    </source>
</evidence>
<evidence type="ECO:0000313" key="1">
    <source>
        <dbReference type="EMBL" id="KIM29536.1"/>
    </source>
</evidence>
<dbReference type="Proteomes" id="UP000054097">
    <property type="component" value="Unassembled WGS sequence"/>
</dbReference>
<reference evidence="1 2" key="1">
    <citation type="submission" date="2014-04" db="EMBL/GenBank/DDBJ databases">
        <authorList>
            <consortium name="DOE Joint Genome Institute"/>
            <person name="Kuo A."/>
            <person name="Zuccaro A."/>
            <person name="Kohler A."/>
            <person name="Nagy L.G."/>
            <person name="Floudas D."/>
            <person name="Copeland A."/>
            <person name="Barry K.W."/>
            <person name="Cichocki N."/>
            <person name="Veneault-Fourrey C."/>
            <person name="LaButti K."/>
            <person name="Lindquist E.A."/>
            <person name="Lipzen A."/>
            <person name="Lundell T."/>
            <person name="Morin E."/>
            <person name="Murat C."/>
            <person name="Sun H."/>
            <person name="Tunlid A."/>
            <person name="Henrissat B."/>
            <person name="Grigoriev I.V."/>
            <person name="Hibbett D.S."/>
            <person name="Martin F."/>
            <person name="Nordberg H.P."/>
            <person name="Cantor M.N."/>
            <person name="Hua S.X."/>
        </authorList>
    </citation>
    <scope>NUCLEOTIDE SEQUENCE [LARGE SCALE GENOMIC DNA]</scope>
    <source>
        <strain evidence="1 2">MAFF 305830</strain>
    </source>
</reference>
<protein>
    <submittedName>
        <fullName evidence="1">Uncharacterized protein</fullName>
    </submittedName>
</protein>
<sequence>MSIPRIKGPYNVGLTYCKVPIEKRRFGSAKFKQTREPAFVLEEVAFQVFYPCESSKNSRFGTNWLDK</sequence>